<dbReference type="AlphaFoldDB" id="A0A226DU44"/>
<organism evidence="2 3">
    <name type="scientific">Folsomia candida</name>
    <name type="common">Springtail</name>
    <dbReference type="NCBI Taxonomy" id="158441"/>
    <lineage>
        <taxon>Eukaryota</taxon>
        <taxon>Metazoa</taxon>
        <taxon>Ecdysozoa</taxon>
        <taxon>Arthropoda</taxon>
        <taxon>Hexapoda</taxon>
        <taxon>Collembola</taxon>
        <taxon>Entomobryomorpha</taxon>
        <taxon>Isotomoidea</taxon>
        <taxon>Isotomidae</taxon>
        <taxon>Proisotominae</taxon>
        <taxon>Folsomia</taxon>
    </lineage>
</organism>
<feature type="transmembrane region" description="Helical" evidence="1">
    <location>
        <begin position="140"/>
        <end position="161"/>
    </location>
</feature>
<dbReference type="Proteomes" id="UP000198287">
    <property type="component" value="Unassembled WGS sequence"/>
</dbReference>
<keyword evidence="1" id="KW-0812">Transmembrane</keyword>
<dbReference type="EMBL" id="LNIX01000011">
    <property type="protein sequence ID" value="OXA48729.1"/>
    <property type="molecule type" value="Genomic_DNA"/>
</dbReference>
<feature type="transmembrane region" description="Helical" evidence="1">
    <location>
        <begin position="33"/>
        <end position="57"/>
    </location>
</feature>
<name>A0A226DU44_FOLCA</name>
<proteinExistence type="predicted"/>
<sequence>MEKSTLFGKFPLHWDSAKYRLVLDFKFSRDYKVLIRISILLMVSFFPGITILLRYFSNKLQLFGHFEDHVPHDVICAYVIAFVAFVILFFIFLIVILSWNKYTSAEMERSFIVFQRLSKVCPRQENGAHITIRLIKVAKFVIQFDFKFSLIFASVCIPFNLDPMYYVLLEMKLTPNNMTNLVFRTVLFALSWTEVCRLIAIPICLVLWTINVARREMFMWGNMARRSNLGGHFYYRQIAILYTLRRRPTTFVLSFIVITGFIYEVLLNYATIVMFGVFPISVYWTLPYIAIVVRIIVTQVVDIAAQTYEDFDATLKFMRRKCFGKKSYMFRKLRGSQNLGLCIYLGTSPYLIKNSLKIDYRTSVLYYTVSLLTH</sequence>
<evidence type="ECO:0000313" key="3">
    <source>
        <dbReference type="Proteomes" id="UP000198287"/>
    </source>
</evidence>
<feature type="transmembrane region" description="Helical" evidence="1">
    <location>
        <begin position="77"/>
        <end position="99"/>
    </location>
</feature>
<reference evidence="2 3" key="1">
    <citation type="submission" date="2015-12" db="EMBL/GenBank/DDBJ databases">
        <title>The genome of Folsomia candida.</title>
        <authorList>
            <person name="Faddeeva A."/>
            <person name="Derks M.F."/>
            <person name="Anvar Y."/>
            <person name="Smit S."/>
            <person name="Van Straalen N."/>
            <person name="Roelofs D."/>
        </authorList>
    </citation>
    <scope>NUCLEOTIDE SEQUENCE [LARGE SCALE GENOMIC DNA]</scope>
    <source>
        <strain evidence="2 3">VU population</strain>
        <tissue evidence="2">Whole body</tissue>
    </source>
</reference>
<feature type="transmembrane region" description="Helical" evidence="1">
    <location>
        <begin position="181"/>
        <end position="210"/>
    </location>
</feature>
<keyword evidence="1" id="KW-0472">Membrane</keyword>
<protein>
    <recommendedName>
        <fullName evidence="4">Gustatory receptor</fullName>
    </recommendedName>
</protein>
<evidence type="ECO:0008006" key="4">
    <source>
        <dbReference type="Google" id="ProtNLM"/>
    </source>
</evidence>
<gene>
    <name evidence="2" type="ORF">Fcan01_16571</name>
</gene>
<accession>A0A226DU44</accession>
<feature type="transmembrane region" description="Helical" evidence="1">
    <location>
        <begin position="272"/>
        <end position="297"/>
    </location>
</feature>
<evidence type="ECO:0000256" key="1">
    <source>
        <dbReference type="SAM" id="Phobius"/>
    </source>
</evidence>
<keyword evidence="1" id="KW-1133">Transmembrane helix</keyword>
<comment type="caution">
    <text evidence="2">The sequence shown here is derived from an EMBL/GenBank/DDBJ whole genome shotgun (WGS) entry which is preliminary data.</text>
</comment>
<evidence type="ECO:0000313" key="2">
    <source>
        <dbReference type="EMBL" id="OXA48729.1"/>
    </source>
</evidence>
<keyword evidence="3" id="KW-1185">Reference proteome</keyword>
<feature type="transmembrane region" description="Helical" evidence="1">
    <location>
        <begin position="249"/>
        <end position="266"/>
    </location>
</feature>